<keyword evidence="3 6" id="KW-0812">Transmembrane</keyword>
<accession>A0A5C3KT68</accession>
<dbReference type="PROSITE" id="PS51751">
    <property type="entry name" value="EXPERA"/>
    <property type="match status" value="1"/>
</dbReference>
<protein>
    <submittedName>
        <fullName evidence="9">Ebpl-prov protein</fullName>
    </submittedName>
</protein>
<feature type="transmembrane region" description="Helical" evidence="7">
    <location>
        <begin position="127"/>
        <end position="146"/>
    </location>
</feature>
<feature type="domain" description="EXPERA" evidence="8">
    <location>
        <begin position="38"/>
        <end position="184"/>
    </location>
</feature>
<evidence type="ECO:0000313" key="9">
    <source>
        <dbReference type="EMBL" id="TFK23405.1"/>
    </source>
</evidence>
<organism evidence="9 10">
    <name type="scientific">Coprinopsis marcescibilis</name>
    <name type="common">Agaric fungus</name>
    <name type="synonym">Psathyrella marcescibilis</name>
    <dbReference type="NCBI Taxonomy" id="230819"/>
    <lineage>
        <taxon>Eukaryota</taxon>
        <taxon>Fungi</taxon>
        <taxon>Dikarya</taxon>
        <taxon>Basidiomycota</taxon>
        <taxon>Agaricomycotina</taxon>
        <taxon>Agaricomycetes</taxon>
        <taxon>Agaricomycetidae</taxon>
        <taxon>Agaricales</taxon>
        <taxon>Agaricineae</taxon>
        <taxon>Psathyrellaceae</taxon>
        <taxon>Coprinopsis</taxon>
    </lineage>
</organism>
<evidence type="ECO:0000259" key="8">
    <source>
        <dbReference type="PROSITE" id="PS51751"/>
    </source>
</evidence>
<dbReference type="GO" id="GO:0016020">
    <property type="term" value="C:membrane"/>
    <property type="evidence" value="ECO:0007669"/>
    <property type="project" value="UniProtKB-SubCell"/>
</dbReference>
<dbReference type="AlphaFoldDB" id="A0A5C3KT68"/>
<keyword evidence="5 6" id="KW-0472">Membrane</keyword>
<name>A0A5C3KT68_COPMA</name>
<evidence type="ECO:0000256" key="5">
    <source>
        <dbReference type="ARBA" id="ARBA00023136"/>
    </source>
</evidence>
<feature type="transmembrane region" description="Helical" evidence="7">
    <location>
        <begin position="166"/>
        <end position="191"/>
    </location>
</feature>
<feature type="transmembrane region" description="Helical" evidence="7">
    <location>
        <begin position="99"/>
        <end position="120"/>
    </location>
</feature>
<sequence length="204" mass="23129">MVLSETIITVSGISGVVALALIAKSSASAFVPKNARWQDRYTFIWLVFDALIHSIYEGTFVYYSTFGRTVNSSEGFVADIWKEYARADFRWGESDPTTVAIEIITVLGAGPLCFYILSLYPSNNPMRFFWITVLSTAELYGGWMTFVPEWLIGSPNLETSSFINKWFYLFFMNFIWVVIPLLLMVDAFGTIKKASIKGSLKKRN</sequence>
<comment type="subcellular location">
    <subcellularLocation>
        <location evidence="1">Membrane</location>
        <topology evidence="1">Multi-pass membrane protein</topology>
    </subcellularLocation>
</comment>
<keyword evidence="4 6" id="KW-1133">Transmembrane helix</keyword>
<evidence type="ECO:0000256" key="3">
    <source>
        <dbReference type="ARBA" id="ARBA00022692"/>
    </source>
</evidence>
<dbReference type="GO" id="GO:0047750">
    <property type="term" value="F:cholestenol delta-isomerase activity"/>
    <property type="evidence" value="ECO:0007669"/>
    <property type="project" value="InterPro"/>
</dbReference>
<evidence type="ECO:0000256" key="6">
    <source>
        <dbReference type="PROSITE-ProRule" id="PRU01087"/>
    </source>
</evidence>
<keyword evidence="10" id="KW-1185">Reference proteome</keyword>
<dbReference type="STRING" id="230819.A0A5C3KT68"/>
<evidence type="ECO:0000256" key="2">
    <source>
        <dbReference type="ARBA" id="ARBA00008337"/>
    </source>
</evidence>
<dbReference type="EMBL" id="ML210219">
    <property type="protein sequence ID" value="TFK23405.1"/>
    <property type="molecule type" value="Genomic_DNA"/>
</dbReference>
<dbReference type="GO" id="GO:0005783">
    <property type="term" value="C:endoplasmic reticulum"/>
    <property type="evidence" value="ECO:0007669"/>
    <property type="project" value="TreeGrafter"/>
</dbReference>
<dbReference type="GO" id="GO:0016125">
    <property type="term" value="P:sterol metabolic process"/>
    <property type="evidence" value="ECO:0007669"/>
    <property type="project" value="InterPro"/>
</dbReference>
<dbReference type="PANTHER" id="PTHR14207">
    <property type="entry name" value="STEROL ISOMERASE"/>
    <property type="match status" value="1"/>
</dbReference>
<dbReference type="InterPro" id="IPR007905">
    <property type="entry name" value="EBP"/>
</dbReference>
<reference evidence="9 10" key="1">
    <citation type="journal article" date="2019" name="Nat. Ecol. Evol.">
        <title>Megaphylogeny resolves global patterns of mushroom evolution.</title>
        <authorList>
            <person name="Varga T."/>
            <person name="Krizsan K."/>
            <person name="Foldi C."/>
            <person name="Dima B."/>
            <person name="Sanchez-Garcia M."/>
            <person name="Sanchez-Ramirez S."/>
            <person name="Szollosi G.J."/>
            <person name="Szarkandi J.G."/>
            <person name="Papp V."/>
            <person name="Albert L."/>
            <person name="Andreopoulos W."/>
            <person name="Angelini C."/>
            <person name="Antonin V."/>
            <person name="Barry K.W."/>
            <person name="Bougher N.L."/>
            <person name="Buchanan P."/>
            <person name="Buyck B."/>
            <person name="Bense V."/>
            <person name="Catcheside P."/>
            <person name="Chovatia M."/>
            <person name="Cooper J."/>
            <person name="Damon W."/>
            <person name="Desjardin D."/>
            <person name="Finy P."/>
            <person name="Geml J."/>
            <person name="Haridas S."/>
            <person name="Hughes K."/>
            <person name="Justo A."/>
            <person name="Karasinski D."/>
            <person name="Kautmanova I."/>
            <person name="Kiss B."/>
            <person name="Kocsube S."/>
            <person name="Kotiranta H."/>
            <person name="LaButti K.M."/>
            <person name="Lechner B.E."/>
            <person name="Liimatainen K."/>
            <person name="Lipzen A."/>
            <person name="Lukacs Z."/>
            <person name="Mihaltcheva S."/>
            <person name="Morgado L.N."/>
            <person name="Niskanen T."/>
            <person name="Noordeloos M.E."/>
            <person name="Ohm R.A."/>
            <person name="Ortiz-Santana B."/>
            <person name="Ovrebo C."/>
            <person name="Racz N."/>
            <person name="Riley R."/>
            <person name="Savchenko A."/>
            <person name="Shiryaev A."/>
            <person name="Soop K."/>
            <person name="Spirin V."/>
            <person name="Szebenyi C."/>
            <person name="Tomsovsky M."/>
            <person name="Tulloss R.E."/>
            <person name="Uehling J."/>
            <person name="Grigoriev I.V."/>
            <person name="Vagvolgyi C."/>
            <person name="Papp T."/>
            <person name="Martin F.M."/>
            <person name="Miettinen O."/>
            <person name="Hibbett D.S."/>
            <person name="Nagy L.G."/>
        </authorList>
    </citation>
    <scope>NUCLEOTIDE SEQUENCE [LARGE SCALE GENOMIC DNA]</scope>
    <source>
        <strain evidence="9 10">CBS 121175</strain>
    </source>
</reference>
<feature type="transmembrane region" description="Helical" evidence="7">
    <location>
        <begin position="6"/>
        <end position="23"/>
    </location>
</feature>
<dbReference type="Proteomes" id="UP000307440">
    <property type="component" value="Unassembled WGS sequence"/>
</dbReference>
<dbReference type="PANTHER" id="PTHR14207:SF1">
    <property type="entry name" value="EMOPAMIL-BINDING PROTEIN-LIKE"/>
    <property type="match status" value="1"/>
</dbReference>
<evidence type="ECO:0000313" key="10">
    <source>
        <dbReference type="Proteomes" id="UP000307440"/>
    </source>
</evidence>
<dbReference type="InterPro" id="IPR033118">
    <property type="entry name" value="EXPERA"/>
</dbReference>
<evidence type="ECO:0000256" key="4">
    <source>
        <dbReference type="ARBA" id="ARBA00022989"/>
    </source>
</evidence>
<proteinExistence type="inferred from homology"/>
<dbReference type="Pfam" id="PF05241">
    <property type="entry name" value="EBP"/>
    <property type="match status" value="1"/>
</dbReference>
<comment type="similarity">
    <text evidence="2">Belongs to the EBP family.</text>
</comment>
<dbReference type="OrthoDB" id="58557at2759"/>
<evidence type="ECO:0000256" key="1">
    <source>
        <dbReference type="ARBA" id="ARBA00004141"/>
    </source>
</evidence>
<gene>
    <name evidence="9" type="ORF">FA15DRAFT_670518</name>
</gene>
<evidence type="ECO:0000256" key="7">
    <source>
        <dbReference type="SAM" id="Phobius"/>
    </source>
</evidence>
<feature type="transmembrane region" description="Helical" evidence="7">
    <location>
        <begin position="43"/>
        <end position="63"/>
    </location>
</feature>